<comment type="subcellular location">
    <subcellularLocation>
        <location evidence="1 12">Cell outer membrane</location>
        <topology evidence="1 12">Multi-pass membrane protein</topology>
    </subcellularLocation>
</comment>
<keyword evidence="3 12" id="KW-1134">Transmembrane beta strand</keyword>
<dbReference type="EMBL" id="CP112998">
    <property type="protein sequence ID" value="WAC09332.1"/>
    <property type="molecule type" value="Genomic_DNA"/>
</dbReference>
<evidence type="ECO:0000313" key="15">
    <source>
        <dbReference type="EMBL" id="WAC09332.1"/>
    </source>
</evidence>
<accession>A0A9E8SM19</accession>
<evidence type="ECO:0000256" key="4">
    <source>
        <dbReference type="ARBA" id="ARBA00022496"/>
    </source>
</evidence>
<dbReference type="InterPro" id="IPR023996">
    <property type="entry name" value="TonB-dep_OMP_SusC/RagA"/>
</dbReference>
<name>A0A9E8SM19_9BACT</name>
<evidence type="ECO:0000313" key="16">
    <source>
        <dbReference type="Proteomes" id="UP001164653"/>
    </source>
</evidence>
<keyword evidence="10 12" id="KW-0472">Membrane</keyword>
<evidence type="ECO:0000256" key="8">
    <source>
        <dbReference type="ARBA" id="ARBA00023065"/>
    </source>
</evidence>
<evidence type="ECO:0000256" key="12">
    <source>
        <dbReference type="PROSITE-ProRule" id="PRU01360"/>
    </source>
</evidence>
<keyword evidence="16" id="KW-1185">Reference proteome</keyword>
<organism evidence="15 16">
    <name type="scientific">Dyadobacter pollutisoli</name>
    <dbReference type="NCBI Taxonomy" id="2910158"/>
    <lineage>
        <taxon>Bacteria</taxon>
        <taxon>Pseudomonadati</taxon>
        <taxon>Bacteroidota</taxon>
        <taxon>Cytophagia</taxon>
        <taxon>Cytophagales</taxon>
        <taxon>Spirosomataceae</taxon>
        <taxon>Dyadobacter</taxon>
    </lineage>
</organism>
<dbReference type="Gene3D" id="2.40.170.20">
    <property type="entry name" value="TonB-dependent receptor, beta-barrel domain"/>
    <property type="match status" value="1"/>
</dbReference>
<evidence type="ECO:0000256" key="13">
    <source>
        <dbReference type="RuleBase" id="RU003357"/>
    </source>
</evidence>
<dbReference type="Pfam" id="PF07660">
    <property type="entry name" value="STN"/>
    <property type="match status" value="1"/>
</dbReference>
<dbReference type="GO" id="GO:0009279">
    <property type="term" value="C:cell outer membrane"/>
    <property type="evidence" value="ECO:0007669"/>
    <property type="project" value="UniProtKB-SubCell"/>
</dbReference>
<dbReference type="InterPro" id="IPR000531">
    <property type="entry name" value="Beta-barrel_TonB"/>
</dbReference>
<dbReference type="SUPFAM" id="SSF56935">
    <property type="entry name" value="Porins"/>
    <property type="match status" value="1"/>
</dbReference>
<keyword evidence="9 13" id="KW-0798">TonB box</keyword>
<gene>
    <name evidence="15" type="ORF">ON006_16390</name>
</gene>
<keyword evidence="5 12" id="KW-0812">Transmembrane</keyword>
<dbReference type="Gene3D" id="2.170.130.10">
    <property type="entry name" value="TonB-dependent receptor, plug domain"/>
    <property type="match status" value="1"/>
</dbReference>
<dbReference type="NCBIfam" id="TIGR04057">
    <property type="entry name" value="SusC_RagA_signa"/>
    <property type="match status" value="1"/>
</dbReference>
<evidence type="ECO:0000256" key="2">
    <source>
        <dbReference type="ARBA" id="ARBA00022448"/>
    </source>
</evidence>
<evidence type="ECO:0000256" key="5">
    <source>
        <dbReference type="ARBA" id="ARBA00022692"/>
    </source>
</evidence>
<dbReference type="InterPro" id="IPR023997">
    <property type="entry name" value="TonB-dep_OMP_SusC/RagA_CS"/>
</dbReference>
<protein>
    <submittedName>
        <fullName evidence="15">SusC/RagA family TonB-linked outer membrane protein</fullName>
    </submittedName>
</protein>
<evidence type="ECO:0000256" key="7">
    <source>
        <dbReference type="ARBA" id="ARBA00023004"/>
    </source>
</evidence>
<evidence type="ECO:0000256" key="1">
    <source>
        <dbReference type="ARBA" id="ARBA00004571"/>
    </source>
</evidence>
<keyword evidence="11 12" id="KW-0998">Cell outer membrane</keyword>
<keyword evidence="7" id="KW-0408">Iron</keyword>
<dbReference type="AlphaFoldDB" id="A0A9E8SM19"/>
<dbReference type="SUPFAM" id="SSF49464">
    <property type="entry name" value="Carboxypeptidase regulatory domain-like"/>
    <property type="match status" value="1"/>
</dbReference>
<dbReference type="InterPro" id="IPR011662">
    <property type="entry name" value="Secretin/TonB_short_N"/>
</dbReference>
<dbReference type="PROSITE" id="PS52016">
    <property type="entry name" value="TONB_DEPENDENT_REC_3"/>
    <property type="match status" value="1"/>
</dbReference>
<dbReference type="NCBIfam" id="TIGR04056">
    <property type="entry name" value="OMP_RagA_SusC"/>
    <property type="match status" value="1"/>
</dbReference>
<dbReference type="SMART" id="SM00965">
    <property type="entry name" value="STN"/>
    <property type="match status" value="1"/>
</dbReference>
<dbReference type="InterPro" id="IPR039426">
    <property type="entry name" value="TonB-dep_rcpt-like"/>
</dbReference>
<dbReference type="InterPro" id="IPR008969">
    <property type="entry name" value="CarboxyPept-like_regulatory"/>
</dbReference>
<reference evidence="15" key="1">
    <citation type="submission" date="2022-11" db="EMBL/GenBank/DDBJ databases">
        <title>Dyadobacter pollutisoli sp. nov., isolated from plastic dumped soil.</title>
        <authorList>
            <person name="Kim J.M."/>
            <person name="Kim K.R."/>
            <person name="Lee J.K."/>
            <person name="Hao L."/>
            <person name="Jeon C.O."/>
        </authorList>
    </citation>
    <scope>NUCLEOTIDE SEQUENCE</scope>
    <source>
        <strain evidence="15">U1</strain>
    </source>
</reference>
<feature type="domain" description="Secretin/TonB short N-terminal" evidence="14">
    <location>
        <begin position="71"/>
        <end position="122"/>
    </location>
</feature>
<dbReference type="Pfam" id="PF13715">
    <property type="entry name" value="CarbopepD_reg_2"/>
    <property type="match status" value="1"/>
</dbReference>
<dbReference type="KEGG" id="dpf:ON006_16390"/>
<dbReference type="RefSeq" id="WP_244822841.1">
    <property type="nucleotide sequence ID" value="NZ_CP112998.1"/>
</dbReference>
<comment type="similarity">
    <text evidence="12 13">Belongs to the TonB-dependent receptor family.</text>
</comment>
<dbReference type="Pfam" id="PF00593">
    <property type="entry name" value="TonB_dep_Rec_b-barrel"/>
    <property type="match status" value="1"/>
</dbReference>
<dbReference type="GO" id="GO:0015344">
    <property type="term" value="F:siderophore uptake transmembrane transporter activity"/>
    <property type="evidence" value="ECO:0007669"/>
    <property type="project" value="TreeGrafter"/>
</dbReference>
<dbReference type="Gene3D" id="2.60.40.1120">
    <property type="entry name" value="Carboxypeptidase-like, regulatory domain"/>
    <property type="match status" value="1"/>
</dbReference>
<dbReference type="Pfam" id="PF07715">
    <property type="entry name" value="Plug"/>
    <property type="match status" value="1"/>
</dbReference>
<evidence type="ECO:0000256" key="11">
    <source>
        <dbReference type="ARBA" id="ARBA00023237"/>
    </source>
</evidence>
<evidence type="ECO:0000256" key="6">
    <source>
        <dbReference type="ARBA" id="ARBA00022729"/>
    </source>
</evidence>
<keyword evidence="8" id="KW-0406">Ion transport</keyword>
<dbReference type="InterPro" id="IPR037066">
    <property type="entry name" value="Plug_dom_sf"/>
</dbReference>
<evidence type="ECO:0000256" key="10">
    <source>
        <dbReference type="ARBA" id="ARBA00023136"/>
    </source>
</evidence>
<evidence type="ECO:0000256" key="9">
    <source>
        <dbReference type="ARBA" id="ARBA00023077"/>
    </source>
</evidence>
<dbReference type="InterPro" id="IPR036942">
    <property type="entry name" value="Beta-barrel_TonB_sf"/>
</dbReference>
<evidence type="ECO:0000259" key="14">
    <source>
        <dbReference type="SMART" id="SM00965"/>
    </source>
</evidence>
<sequence>MTQLLPTQPPHVVSRQWQFITLMIALLLIVRPVFAMEPGSVQSIEEVKISLFLKDASLQKAFIAIEKKSDFKFVTSIERIDKKKKVSVSIENKTVKEVLETILAGTGLGYTQVNNNIIINNKPVSRATSVEKVEAPAAAQTLAKEVAGTVKDIKGAGIPGTNILVKGTTVGTSTNTDGKYAINVADDNSVLIFSSIGYISQEINVGSRTSIDIVLQEDVKILGEVVVTALGIEKDAKSVTYAQQNVGGEELTRVKDPNMINSLAGKAAGVVITKGTGGPGSSSKVLLRGNKSITGNNQPLYVIDGIPMNAANSAQGTTLFDTRDAGDAISNLNPEDIENISILKGASAAALYGSQAANGVILVTTKKGRKGFSSINFSSSANFENPIALPQVQTTYGQGYGGVANTAVNDSWGPKITNGSDKHLKDFFETGKTFVNSLSITNGNDIGQFYVSYANTKANGIVPENDYKRHNINLRGTTQLFNNKLSLDASVNYIEQKVYNRPQAGFYFSPIFSLYLFPTGDDFSKYSGNNYQKWDSNRLMNVQNWPYIKNEASSNQNPYWLANKNQTDQFRSRTIYAMSAKWALTDWLNLQGRATYDKVQDSFELRQYASSDATLVGSNGGYRKNLTNTDQLYSDILLSGTKTFGKDLFLSATLGFSNTQNTFYDLNVGNNGATNTLSYPNYFSVYALQSQTGQGFFNATESLQKRLSQAFFGTATVGYKETVFLDVTARKEWSSTVNQSFFYPSVGLSYVLTENLKPSDILSFAKVRASYAEVGNALPFGFANWTPPYTLSNDENVNGRSNLPFFNGNDTLNLKPERTRSYEIGTELKLFKNKLNVNFTYYNATTYDQVFQILAPPGSGATNFYINGGTIRNKGFESTISYNAELGEGISWTPGLNFSRNVNQIRELSNLLTSNWFVLQASGSTRMLQLFLTKPGIPNLGGREYGSYGDMFGKTYQRDENGNIKYNETTGLPLLSAGTDQYLGNANPKFLMGFNNQFKYKNATLSFLVDGRFGGKIASMTEQWLDFKGISKRSGDARDAGGVMVNGKQIAAETYYNFISGKGDVAAAAEEYMFSATNVRLRELALGYTFPKVSKAIKDISVSFISRNLFFFYKDAPFDPEVSITTANSMQGIEGFSIPATRSYGFTVRATF</sequence>
<evidence type="ECO:0000256" key="3">
    <source>
        <dbReference type="ARBA" id="ARBA00022452"/>
    </source>
</evidence>
<dbReference type="PANTHER" id="PTHR32552:SF68">
    <property type="entry name" value="FERRICHROME OUTER MEMBRANE TRANSPORTER_PHAGE RECEPTOR"/>
    <property type="match status" value="1"/>
</dbReference>
<dbReference type="Proteomes" id="UP001164653">
    <property type="component" value="Chromosome"/>
</dbReference>
<keyword evidence="2 12" id="KW-0813">Transport</keyword>
<keyword evidence="4" id="KW-0410">Iron transport</keyword>
<dbReference type="InterPro" id="IPR012910">
    <property type="entry name" value="Plug_dom"/>
</dbReference>
<dbReference type="PANTHER" id="PTHR32552">
    <property type="entry name" value="FERRICHROME IRON RECEPTOR-RELATED"/>
    <property type="match status" value="1"/>
</dbReference>
<proteinExistence type="inferred from homology"/>
<keyword evidence="6" id="KW-0732">Signal</keyword>